<keyword evidence="3" id="KW-1185">Reference proteome</keyword>
<dbReference type="InParanoid" id="K3ZG74"/>
<keyword evidence="1" id="KW-0812">Transmembrane</keyword>
<keyword evidence="1" id="KW-1133">Transmembrane helix</keyword>
<evidence type="ECO:0000256" key="1">
    <source>
        <dbReference type="SAM" id="Phobius"/>
    </source>
</evidence>
<accession>K3ZG74</accession>
<dbReference type="EnsemblPlants" id="KQL16520">
    <property type="protein sequence ID" value="KQL16520"/>
    <property type="gene ID" value="SETIT_025576mg"/>
</dbReference>
<feature type="transmembrane region" description="Helical" evidence="1">
    <location>
        <begin position="40"/>
        <end position="59"/>
    </location>
</feature>
<evidence type="ECO:0000313" key="3">
    <source>
        <dbReference type="Proteomes" id="UP000004995"/>
    </source>
</evidence>
<name>K3ZG74_SETIT</name>
<reference evidence="2" key="2">
    <citation type="submission" date="2018-08" db="UniProtKB">
        <authorList>
            <consortium name="EnsemblPlants"/>
        </authorList>
    </citation>
    <scope>IDENTIFICATION</scope>
    <source>
        <strain evidence="2">Yugu1</strain>
    </source>
</reference>
<keyword evidence="1" id="KW-0472">Membrane</keyword>
<dbReference type="HOGENOM" id="CLU_2817293_0_0_1"/>
<reference evidence="3" key="1">
    <citation type="journal article" date="2012" name="Nat. Biotechnol.">
        <title>Reference genome sequence of the model plant Setaria.</title>
        <authorList>
            <person name="Bennetzen J.L."/>
            <person name="Schmutz J."/>
            <person name="Wang H."/>
            <person name="Percifield R."/>
            <person name="Hawkins J."/>
            <person name="Pontaroli A.C."/>
            <person name="Estep M."/>
            <person name="Feng L."/>
            <person name="Vaughn J.N."/>
            <person name="Grimwood J."/>
            <person name="Jenkins J."/>
            <person name="Barry K."/>
            <person name="Lindquist E."/>
            <person name="Hellsten U."/>
            <person name="Deshpande S."/>
            <person name="Wang X."/>
            <person name="Wu X."/>
            <person name="Mitros T."/>
            <person name="Triplett J."/>
            <person name="Yang X."/>
            <person name="Ye C.Y."/>
            <person name="Mauro-Herrera M."/>
            <person name="Wang L."/>
            <person name="Li P."/>
            <person name="Sharma M."/>
            <person name="Sharma R."/>
            <person name="Ronald P.C."/>
            <person name="Panaud O."/>
            <person name="Kellogg E.A."/>
            <person name="Brutnell T.P."/>
            <person name="Doust A.N."/>
            <person name="Tuskan G.A."/>
            <person name="Rokhsar D."/>
            <person name="Devos K.M."/>
        </authorList>
    </citation>
    <scope>NUCLEOTIDE SEQUENCE [LARGE SCALE GENOMIC DNA]</scope>
    <source>
        <strain evidence="3">cv. Yugu1</strain>
    </source>
</reference>
<dbReference type="Proteomes" id="UP000004995">
    <property type="component" value="Unassembled WGS sequence"/>
</dbReference>
<feature type="transmembrane region" description="Helical" evidence="1">
    <location>
        <begin position="7"/>
        <end position="28"/>
    </location>
</feature>
<dbReference type="AlphaFoldDB" id="K3ZG74"/>
<protein>
    <submittedName>
        <fullName evidence="2">Uncharacterized protein</fullName>
    </submittedName>
</protein>
<organism evidence="2 3">
    <name type="scientific">Setaria italica</name>
    <name type="common">Foxtail millet</name>
    <name type="synonym">Panicum italicum</name>
    <dbReference type="NCBI Taxonomy" id="4555"/>
    <lineage>
        <taxon>Eukaryota</taxon>
        <taxon>Viridiplantae</taxon>
        <taxon>Streptophyta</taxon>
        <taxon>Embryophyta</taxon>
        <taxon>Tracheophyta</taxon>
        <taxon>Spermatophyta</taxon>
        <taxon>Magnoliopsida</taxon>
        <taxon>Liliopsida</taxon>
        <taxon>Poales</taxon>
        <taxon>Poaceae</taxon>
        <taxon>PACMAD clade</taxon>
        <taxon>Panicoideae</taxon>
        <taxon>Panicodae</taxon>
        <taxon>Paniceae</taxon>
        <taxon>Cenchrinae</taxon>
        <taxon>Setaria</taxon>
    </lineage>
</organism>
<dbReference type="EMBL" id="AGNK02001997">
    <property type="status" value="NOT_ANNOTATED_CDS"/>
    <property type="molecule type" value="Genomic_DNA"/>
</dbReference>
<evidence type="ECO:0000313" key="2">
    <source>
        <dbReference type="EnsemblPlants" id="KQL16520"/>
    </source>
</evidence>
<proteinExistence type="predicted"/>
<sequence length="67" mass="8079">MMKQLPQALYSTDFSVMESYVIIAFVVFNLKHLQFKHYLTFQFFSFDVMLVFFCFFLLCQTKLSLLE</sequence>
<dbReference type="Gramene" id="KQL16520">
    <property type="protein sequence ID" value="KQL16520"/>
    <property type="gene ID" value="SETIT_025576mg"/>
</dbReference>